<dbReference type="InterPro" id="IPR023562">
    <property type="entry name" value="ClpP/TepA"/>
</dbReference>
<dbReference type="Gene3D" id="3.90.226.10">
    <property type="entry name" value="2-enoyl-CoA Hydratase, Chain A, domain 1"/>
    <property type="match status" value="1"/>
</dbReference>
<evidence type="ECO:0008006" key="2">
    <source>
        <dbReference type="Google" id="ProtNLM"/>
    </source>
</evidence>
<dbReference type="AlphaFoldDB" id="A0A7V2T1D3"/>
<comment type="caution">
    <text evidence="1">The sequence shown here is derived from an EMBL/GenBank/DDBJ whole genome shotgun (WGS) entry which is preliminary data.</text>
</comment>
<name>A0A7V2T1D3_LEUMU</name>
<accession>A0A7V2T1D3</accession>
<organism evidence="1">
    <name type="scientific">Leucothrix mucor</name>
    <dbReference type="NCBI Taxonomy" id="45248"/>
    <lineage>
        <taxon>Bacteria</taxon>
        <taxon>Pseudomonadati</taxon>
        <taxon>Pseudomonadota</taxon>
        <taxon>Gammaproteobacteria</taxon>
        <taxon>Thiotrichales</taxon>
        <taxon>Thiotrichaceae</taxon>
        <taxon>Leucothrix</taxon>
    </lineage>
</organism>
<dbReference type="InterPro" id="IPR029045">
    <property type="entry name" value="ClpP/crotonase-like_dom_sf"/>
</dbReference>
<gene>
    <name evidence="1" type="ORF">ENJ51_03150</name>
</gene>
<reference evidence="1" key="1">
    <citation type="journal article" date="2020" name="mSystems">
        <title>Genome- and Community-Level Interaction Insights into Carbon Utilization and Element Cycling Functions of Hydrothermarchaeota in Hydrothermal Sediment.</title>
        <authorList>
            <person name="Zhou Z."/>
            <person name="Liu Y."/>
            <person name="Xu W."/>
            <person name="Pan J."/>
            <person name="Luo Z.H."/>
            <person name="Li M."/>
        </authorList>
    </citation>
    <scope>NUCLEOTIDE SEQUENCE [LARGE SCALE GENOMIC DNA]</scope>
    <source>
        <strain evidence="1">HyVt-493</strain>
    </source>
</reference>
<dbReference type="EMBL" id="DRMS01000134">
    <property type="protein sequence ID" value="HFC91788.1"/>
    <property type="molecule type" value="Genomic_DNA"/>
</dbReference>
<sequence length="222" mass="25866">MFKQMIDDDDKLNSKHHTLYKKEITAKEVKTLKNTYKKTPKYIAYRMFIAAFHEHERGLHDIFNQLWDAGKHDTLELRINSRGGFVNEGSQFYSVIKNKFQGRTTTVLDACGYSMGALIFCMGDKRVITPRSDLMFHDYSGAVWGKGGEIESQFKHQAAHLREFFFDVIVKPKFLKKKEYKQMLAGKDFWMKPEELCQRGIATHVLLNGKEIKAKKYLKKLA</sequence>
<evidence type="ECO:0000313" key="1">
    <source>
        <dbReference type="EMBL" id="HFC91788.1"/>
    </source>
</evidence>
<dbReference type="Pfam" id="PF00574">
    <property type="entry name" value="CLP_protease"/>
    <property type="match status" value="1"/>
</dbReference>
<proteinExistence type="predicted"/>
<dbReference type="Proteomes" id="UP000885750">
    <property type="component" value="Unassembled WGS sequence"/>
</dbReference>
<dbReference type="SUPFAM" id="SSF52096">
    <property type="entry name" value="ClpP/crotonase"/>
    <property type="match status" value="1"/>
</dbReference>
<protein>
    <recommendedName>
        <fullName evidence="2">ATP-dependent Clp protease proteolytic subunit</fullName>
    </recommendedName>
</protein>